<evidence type="ECO:0000313" key="2">
    <source>
        <dbReference type="Proteomes" id="UP001165641"/>
    </source>
</evidence>
<name>A0ABT4ZK22_9RHOB</name>
<dbReference type="Proteomes" id="UP001165641">
    <property type="component" value="Unassembled WGS sequence"/>
</dbReference>
<evidence type="ECO:0000313" key="1">
    <source>
        <dbReference type="EMBL" id="MDB6179726.1"/>
    </source>
</evidence>
<gene>
    <name evidence="1" type="ORF">PAF17_20025</name>
</gene>
<proteinExistence type="predicted"/>
<sequence>MTTYTDMTKTELNDLLPENLRCKNASQLKKASKAQLIDMLERRDATQAEAQAQALRSVDEKIRDAKIVKAPKARNPR</sequence>
<comment type="caution">
    <text evidence="1">The sequence shown here is derived from an EMBL/GenBank/DDBJ whole genome shotgun (WGS) entry which is preliminary data.</text>
</comment>
<dbReference type="RefSeq" id="WP_271890817.1">
    <property type="nucleotide sequence ID" value="NZ_JAQBIE010000064.1"/>
</dbReference>
<dbReference type="EMBL" id="JAQBIE010000064">
    <property type="protein sequence ID" value="MDB6179726.1"/>
    <property type="molecule type" value="Genomic_DNA"/>
</dbReference>
<reference evidence="1" key="1">
    <citation type="submission" date="2022-12" db="EMBL/GenBank/DDBJ databases">
        <title>Paracoccus onchidii sp. nov., isolated from a marine invertebrate from the South China Sea.</title>
        <authorList>
            <person name="Xu S."/>
            <person name="Liu Z."/>
            <person name="Xu Y."/>
        </authorList>
    </citation>
    <scope>NUCLEOTIDE SEQUENCE</scope>
    <source>
        <strain evidence="1">Z330</strain>
    </source>
</reference>
<organism evidence="1 2">
    <name type="scientific">Paracoccus onchidii</name>
    <dbReference type="NCBI Taxonomy" id="3017813"/>
    <lineage>
        <taxon>Bacteria</taxon>
        <taxon>Pseudomonadati</taxon>
        <taxon>Pseudomonadota</taxon>
        <taxon>Alphaproteobacteria</taxon>
        <taxon>Rhodobacterales</taxon>
        <taxon>Paracoccaceae</taxon>
        <taxon>Paracoccus</taxon>
    </lineage>
</organism>
<protein>
    <submittedName>
        <fullName evidence="1">Uncharacterized protein</fullName>
    </submittedName>
</protein>
<accession>A0ABT4ZK22</accession>
<keyword evidence="2" id="KW-1185">Reference proteome</keyword>